<dbReference type="EMBL" id="JBBPHU010000003">
    <property type="protein sequence ID" value="KAK7520710.1"/>
    <property type="molecule type" value="Genomic_DNA"/>
</dbReference>
<evidence type="ECO:0000313" key="7">
    <source>
        <dbReference type="EMBL" id="KAK7520710.1"/>
    </source>
</evidence>
<reference evidence="7 8" key="1">
    <citation type="submission" date="2024-04" db="EMBL/GenBank/DDBJ databases">
        <title>Phyllosticta paracitricarpa is synonymous to the EU quarantine fungus P. citricarpa based on phylogenomic analyses.</title>
        <authorList>
            <consortium name="Lawrence Berkeley National Laboratory"/>
            <person name="Van Ingen-Buijs V.A."/>
            <person name="Van Westerhoven A.C."/>
            <person name="Haridas S."/>
            <person name="Skiadas P."/>
            <person name="Martin F."/>
            <person name="Groenewald J.Z."/>
            <person name="Crous P.W."/>
            <person name="Seidl M.F."/>
        </authorList>
    </citation>
    <scope>NUCLEOTIDE SEQUENCE [LARGE SCALE GENOMIC DNA]</scope>
    <source>
        <strain evidence="7 8">CBS 123371</strain>
    </source>
</reference>
<keyword evidence="3" id="KW-0210">Decarboxylase</keyword>
<dbReference type="Gene3D" id="3.90.1150.10">
    <property type="entry name" value="Aspartate Aminotransferase, domain 1"/>
    <property type="match status" value="1"/>
</dbReference>
<evidence type="ECO:0000256" key="3">
    <source>
        <dbReference type="ARBA" id="ARBA00022793"/>
    </source>
</evidence>
<comment type="caution">
    <text evidence="7">The sequence shown here is derived from an EMBL/GenBank/DDBJ whole genome shotgun (WGS) entry which is preliminary data.</text>
</comment>
<accession>A0ABR1KT63</accession>
<dbReference type="Gene3D" id="3.40.640.10">
    <property type="entry name" value="Type I PLP-dependent aspartate aminotransferase-like (Major domain)"/>
    <property type="match status" value="1"/>
</dbReference>
<evidence type="ECO:0000313" key="8">
    <source>
        <dbReference type="Proteomes" id="UP001363622"/>
    </source>
</evidence>
<keyword evidence="8" id="KW-1185">Reference proteome</keyword>
<evidence type="ECO:0000256" key="5">
    <source>
        <dbReference type="ARBA" id="ARBA00023239"/>
    </source>
</evidence>
<dbReference type="Pfam" id="PF00282">
    <property type="entry name" value="Pyridoxal_deC"/>
    <property type="match status" value="1"/>
</dbReference>
<dbReference type="SUPFAM" id="SSF53383">
    <property type="entry name" value="PLP-dependent transferases"/>
    <property type="match status" value="1"/>
</dbReference>
<evidence type="ECO:0000256" key="6">
    <source>
        <dbReference type="RuleBase" id="RU000382"/>
    </source>
</evidence>
<comment type="cofactor">
    <cofactor evidence="1 6">
        <name>pyridoxal 5'-phosphate</name>
        <dbReference type="ChEBI" id="CHEBI:597326"/>
    </cofactor>
</comment>
<organism evidence="7 8">
    <name type="scientific">Phyllosticta citriasiana</name>
    <dbReference type="NCBI Taxonomy" id="595635"/>
    <lineage>
        <taxon>Eukaryota</taxon>
        <taxon>Fungi</taxon>
        <taxon>Dikarya</taxon>
        <taxon>Ascomycota</taxon>
        <taxon>Pezizomycotina</taxon>
        <taxon>Dothideomycetes</taxon>
        <taxon>Dothideomycetes incertae sedis</taxon>
        <taxon>Botryosphaeriales</taxon>
        <taxon>Phyllostictaceae</taxon>
        <taxon>Phyllosticta</taxon>
    </lineage>
</organism>
<dbReference type="InterPro" id="IPR021115">
    <property type="entry name" value="Pyridoxal-P_BS"/>
</dbReference>
<sequence>MDSNQFRQAAHAAIEEIIQYYEDISSRRVLSDVSPGYLRELIPTEAPRNPEPWSAIQPDIERVIMPGLTHWQSPNFMAFFPAHATYPSMLGEMYSAAFTAPAFNWLCSPVVTELETVVLDWLAQLLGLPEGFSSRGEGGGVIQGSASEAIVTVMVAARERALNLLSEGLEGKEKEDKIDSLRGKLVALGSEHAHSSTQKGAIIAGTKFRKVPGLKEDNFEVTGESLRSVLDQCKKDGLIPYYMTATLGTTATCAVDHFEEIAEVVKDLPLKPWIHVDAAYAGSALVCEEYHYLSKQMEVVDSFDVNMHKWLLTNFDASCLFVKRRSYLTSALSITPSYLRNSFSDSGLVTDYRDWQIPLGRRFRSLKIWFVLRSYGAEGVKAHIRKHIGFGELFHELVKSRRDILEHVAGPQFALNVVAIAPTKKWLKDRKRRTSASQPDPSHEAFLNDFTPDVEKQALLDANEITKEVCETINKRGEIYVTSSVIGGKYIIRVVAATPQVEEAHVRKAFQIIVDTAEEVLNKHTSAEANGQP</sequence>
<evidence type="ECO:0000256" key="2">
    <source>
        <dbReference type="ARBA" id="ARBA00009533"/>
    </source>
</evidence>
<gene>
    <name evidence="7" type="ORF">IWZ03DRAFT_144918</name>
</gene>
<name>A0ABR1KT63_9PEZI</name>
<evidence type="ECO:0000256" key="4">
    <source>
        <dbReference type="ARBA" id="ARBA00022898"/>
    </source>
</evidence>
<dbReference type="InterPro" id="IPR015422">
    <property type="entry name" value="PyrdxlP-dep_Trfase_small"/>
</dbReference>
<dbReference type="Gene3D" id="1.20.1340.10">
    <property type="entry name" value="dopa decarboxylase, N-terminal domain"/>
    <property type="match status" value="1"/>
</dbReference>
<dbReference type="InterPro" id="IPR015424">
    <property type="entry name" value="PyrdxlP-dep_Trfase"/>
</dbReference>
<dbReference type="InterPro" id="IPR002129">
    <property type="entry name" value="PyrdxlP-dep_de-COase"/>
</dbReference>
<proteinExistence type="inferred from homology"/>
<protein>
    <submittedName>
        <fullName evidence="7">Pyridoxal phosphate-dependent transferase</fullName>
    </submittedName>
</protein>
<dbReference type="InterPro" id="IPR015421">
    <property type="entry name" value="PyrdxlP-dep_Trfase_major"/>
</dbReference>
<dbReference type="PANTHER" id="PTHR11999">
    <property type="entry name" value="GROUP II PYRIDOXAL-5-PHOSPHATE DECARBOXYLASE"/>
    <property type="match status" value="1"/>
</dbReference>
<comment type="similarity">
    <text evidence="2 6">Belongs to the group II decarboxylase family.</text>
</comment>
<keyword evidence="7" id="KW-0808">Transferase</keyword>
<keyword evidence="5 6" id="KW-0456">Lyase</keyword>
<dbReference type="GO" id="GO:0016740">
    <property type="term" value="F:transferase activity"/>
    <property type="evidence" value="ECO:0007669"/>
    <property type="project" value="UniProtKB-KW"/>
</dbReference>
<keyword evidence="4 6" id="KW-0663">Pyridoxal phosphate</keyword>
<dbReference type="Proteomes" id="UP001363622">
    <property type="component" value="Unassembled WGS sequence"/>
</dbReference>
<evidence type="ECO:0000256" key="1">
    <source>
        <dbReference type="ARBA" id="ARBA00001933"/>
    </source>
</evidence>
<dbReference type="PANTHER" id="PTHR11999:SF70">
    <property type="entry name" value="MIP05841P"/>
    <property type="match status" value="1"/>
</dbReference>
<dbReference type="PROSITE" id="PS00392">
    <property type="entry name" value="DDC_GAD_HDC_YDC"/>
    <property type="match status" value="1"/>
</dbReference>
<dbReference type="PRINTS" id="PR00800">
    <property type="entry name" value="YHDCRBOXLASE"/>
</dbReference>
<dbReference type="InterPro" id="IPR010977">
    <property type="entry name" value="Aromatic_deC"/>
</dbReference>